<dbReference type="RefSeq" id="WP_191163970.1">
    <property type="nucleotide sequence ID" value="NZ_JACWMX010000005.1"/>
</dbReference>
<comment type="caution">
    <text evidence="9">The sequence shown here is derived from an EMBL/GenBank/DDBJ whole genome shotgun (WGS) entry which is preliminary data.</text>
</comment>
<evidence type="ECO:0000313" key="10">
    <source>
        <dbReference type="Proteomes" id="UP000619078"/>
    </source>
</evidence>
<keyword evidence="4 6" id="KW-1133">Transmembrane helix</keyword>
<feature type="transmembrane region" description="Helical" evidence="6">
    <location>
        <begin position="696"/>
        <end position="720"/>
    </location>
</feature>
<dbReference type="GO" id="GO:0005886">
    <property type="term" value="C:plasma membrane"/>
    <property type="evidence" value="ECO:0007669"/>
    <property type="project" value="UniProtKB-SubCell"/>
</dbReference>
<reference evidence="9" key="1">
    <citation type="submission" date="2020-09" db="EMBL/GenBank/DDBJ databases">
        <title>Novel species of Mucilaginibacter isolated from a glacier on the Tibetan Plateau.</title>
        <authorList>
            <person name="Liu Q."/>
            <person name="Xin Y.-H."/>
        </authorList>
    </citation>
    <scope>NUCLEOTIDE SEQUENCE</scope>
    <source>
        <strain evidence="9">ZB1P21</strain>
    </source>
</reference>
<keyword evidence="2" id="KW-1003">Cell membrane</keyword>
<evidence type="ECO:0000256" key="3">
    <source>
        <dbReference type="ARBA" id="ARBA00022692"/>
    </source>
</evidence>
<dbReference type="Pfam" id="PF12704">
    <property type="entry name" value="MacB_PCD"/>
    <property type="match status" value="1"/>
</dbReference>
<feature type="transmembrane region" description="Helical" evidence="6">
    <location>
        <begin position="387"/>
        <end position="412"/>
    </location>
</feature>
<sequence length="819" mass="91177">MINNYLKIAWRILLRQKLFSMINIFGLVIGMVACLLIVQYISFELSYDKFHADAANIYRIRHQSHSEGSLTENLPKTYSAVGPALQADFAEVQQQTRVSKLVGQVSAQQPDGSIKAFNEQHLYAVEASFLKMFSFPMVDGTAAALNNPNAIVITQTTANKYFPNQSAIGKTLKIQQQVSGTDITATVTGVCDDVPANSHLQFDFLVAQDRKAGDWVYPDSYTYIKLSPNTDQKTFEAKLPAFVKKHGDDKASKSSFTQGKTNVEDIAFTLQPLTRIHLYSNLTDEISTAGNGNMVWYLGLIAALILVIAYINYVNLSTAKVIERAKEVGIRKVLGSQRKQLIIQFLFESLLLNIISIVMAVVVVVLAMPWFSALCGVKMQFTLWKDYTYVLGFVACLASGVLLSAFYPALILSNYKPVQILKGKFQNTAQSFSLRKSLVVFQFAATITFMIGTMVVYRQVNFMKDANKGMDMKQTLIVVAPQNVRATDADAINFMHQDSVFQTELMRSPRVFGVTSSSSIPGETINYIMSYTRPLQDKGIRLPTLEIGSQFLKQFKVQLIAGENISATVNYIKQPMMLNEAAVVSLGFKNANDAIGKIIQTKNGRGKVFENEVVGVVKNFHQTSLKDAFTPTVFRLIDPSSVTHYELKVNTADLQATLAAINNTYKSVFAGSAFDYFFLDEFFDNQYQTEQHFGKVFSLFSGFAVFVACLGLFGLTLITINQRIKEIGIRKILGASVQNILVLIAKDFVALIVIANIIALPLAYWGSHQWLQNYQFRIGFSIWFFVLPMLSVCLIAVTTISFQAIKAAIANPVKSLRTE</sequence>
<feature type="transmembrane region" description="Helical" evidence="6">
    <location>
        <begin position="21"/>
        <end position="41"/>
    </location>
</feature>
<dbReference type="PROSITE" id="PS51257">
    <property type="entry name" value="PROKAR_LIPOPROTEIN"/>
    <property type="match status" value="1"/>
</dbReference>
<dbReference type="InterPro" id="IPR003838">
    <property type="entry name" value="ABC3_permease_C"/>
</dbReference>
<gene>
    <name evidence="9" type="ORF">IDJ76_14080</name>
</gene>
<feature type="transmembrane region" description="Helical" evidence="6">
    <location>
        <begin position="782"/>
        <end position="805"/>
    </location>
</feature>
<dbReference type="Pfam" id="PF02687">
    <property type="entry name" value="FtsX"/>
    <property type="match status" value="2"/>
</dbReference>
<evidence type="ECO:0000259" key="7">
    <source>
        <dbReference type="Pfam" id="PF02687"/>
    </source>
</evidence>
<organism evidence="9 10">
    <name type="scientific">Mucilaginibacter glaciei</name>
    <dbReference type="NCBI Taxonomy" id="2772109"/>
    <lineage>
        <taxon>Bacteria</taxon>
        <taxon>Pseudomonadati</taxon>
        <taxon>Bacteroidota</taxon>
        <taxon>Sphingobacteriia</taxon>
        <taxon>Sphingobacteriales</taxon>
        <taxon>Sphingobacteriaceae</taxon>
        <taxon>Mucilaginibacter</taxon>
    </lineage>
</organism>
<evidence type="ECO:0000256" key="5">
    <source>
        <dbReference type="ARBA" id="ARBA00023136"/>
    </source>
</evidence>
<evidence type="ECO:0000259" key="8">
    <source>
        <dbReference type="Pfam" id="PF12704"/>
    </source>
</evidence>
<dbReference type="GO" id="GO:0022857">
    <property type="term" value="F:transmembrane transporter activity"/>
    <property type="evidence" value="ECO:0007669"/>
    <property type="project" value="TreeGrafter"/>
</dbReference>
<evidence type="ECO:0000256" key="2">
    <source>
        <dbReference type="ARBA" id="ARBA00022475"/>
    </source>
</evidence>
<name>A0A926NRW6_9SPHI</name>
<evidence type="ECO:0000313" key="9">
    <source>
        <dbReference type="EMBL" id="MBD1394233.1"/>
    </source>
</evidence>
<feature type="transmembrane region" description="Helical" evidence="6">
    <location>
        <begin position="294"/>
        <end position="316"/>
    </location>
</feature>
<feature type="transmembrane region" description="Helical" evidence="6">
    <location>
        <begin position="341"/>
        <end position="367"/>
    </location>
</feature>
<keyword evidence="3 6" id="KW-0812">Transmembrane</keyword>
<evidence type="ECO:0000256" key="1">
    <source>
        <dbReference type="ARBA" id="ARBA00004651"/>
    </source>
</evidence>
<protein>
    <submittedName>
        <fullName evidence="9">ABC transporter permease</fullName>
    </submittedName>
</protein>
<dbReference type="Proteomes" id="UP000619078">
    <property type="component" value="Unassembled WGS sequence"/>
</dbReference>
<evidence type="ECO:0000256" key="6">
    <source>
        <dbReference type="SAM" id="Phobius"/>
    </source>
</evidence>
<dbReference type="PANTHER" id="PTHR30572">
    <property type="entry name" value="MEMBRANE COMPONENT OF TRANSPORTER-RELATED"/>
    <property type="match status" value="1"/>
</dbReference>
<keyword evidence="10" id="KW-1185">Reference proteome</keyword>
<feature type="domain" description="MacB-like periplasmic core" evidence="8">
    <location>
        <begin position="20"/>
        <end position="240"/>
    </location>
</feature>
<feature type="domain" description="ABC3 transporter permease C-terminal" evidence="7">
    <location>
        <begin position="699"/>
        <end position="811"/>
    </location>
</feature>
<dbReference type="PANTHER" id="PTHR30572:SF18">
    <property type="entry name" value="ABC-TYPE MACROLIDE FAMILY EXPORT SYSTEM PERMEASE COMPONENT 2"/>
    <property type="match status" value="1"/>
</dbReference>
<keyword evidence="5 6" id="KW-0472">Membrane</keyword>
<comment type="subcellular location">
    <subcellularLocation>
        <location evidence="1">Cell membrane</location>
        <topology evidence="1">Multi-pass membrane protein</topology>
    </subcellularLocation>
</comment>
<feature type="transmembrane region" description="Helical" evidence="6">
    <location>
        <begin position="438"/>
        <end position="457"/>
    </location>
</feature>
<evidence type="ECO:0000256" key="4">
    <source>
        <dbReference type="ARBA" id="ARBA00022989"/>
    </source>
</evidence>
<dbReference type="InterPro" id="IPR025857">
    <property type="entry name" value="MacB_PCD"/>
</dbReference>
<proteinExistence type="predicted"/>
<feature type="transmembrane region" description="Helical" evidence="6">
    <location>
        <begin position="740"/>
        <end position="762"/>
    </location>
</feature>
<dbReference type="EMBL" id="JACWMX010000005">
    <property type="protein sequence ID" value="MBD1394233.1"/>
    <property type="molecule type" value="Genomic_DNA"/>
</dbReference>
<feature type="domain" description="ABC3 transporter permease C-terminal" evidence="7">
    <location>
        <begin position="300"/>
        <end position="407"/>
    </location>
</feature>
<dbReference type="InterPro" id="IPR050250">
    <property type="entry name" value="Macrolide_Exporter_MacB"/>
</dbReference>
<dbReference type="AlphaFoldDB" id="A0A926NRW6"/>
<accession>A0A926NRW6</accession>